<dbReference type="AlphaFoldDB" id="A0A2K8U8L8"/>
<name>A0A2K8U8L8_9GAMM</name>
<protein>
    <submittedName>
        <fullName evidence="1">Uncharacterized protein</fullName>
    </submittedName>
</protein>
<evidence type="ECO:0000313" key="2">
    <source>
        <dbReference type="Proteomes" id="UP000232638"/>
    </source>
</evidence>
<keyword evidence="2" id="KW-1185">Reference proteome</keyword>
<dbReference type="RefSeq" id="WP_100919665.1">
    <property type="nucleotide sequence ID" value="NZ_CP020370.1"/>
</dbReference>
<accession>A0A2K8U8L8</accession>
<proteinExistence type="predicted"/>
<dbReference type="KEGG" id="tsy:THSYN_13730"/>
<dbReference type="Proteomes" id="UP000232638">
    <property type="component" value="Chromosome"/>
</dbReference>
<dbReference type="EMBL" id="CP020370">
    <property type="protein sequence ID" value="AUB81913.1"/>
    <property type="molecule type" value="Genomic_DNA"/>
</dbReference>
<dbReference type="OrthoDB" id="5783290at2"/>
<organism evidence="1 2">
    <name type="scientific">Candidatus Thiodictyon syntrophicum</name>
    <dbReference type="NCBI Taxonomy" id="1166950"/>
    <lineage>
        <taxon>Bacteria</taxon>
        <taxon>Pseudomonadati</taxon>
        <taxon>Pseudomonadota</taxon>
        <taxon>Gammaproteobacteria</taxon>
        <taxon>Chromatiales</taxon>
        <taxon>Chromatiaceae</taxon>
        <taxon>Thiodictyon</taxon>
    </lineage>
</organism>
<evidence type="ECO:0000313" key="1">
    <source>
        <dbReference type="EMBL" id="AUB81913.1"/>
    </source>
</evidence>
<sequence>MSMIPTTYRTLIDPLIDVARGILESGEHLVPVAFVGNLTNGQTHQVMMSAASESAKDESAELVRHLAALHEADFVFVIMDAWGLPREKMHRYKEILERYGSIGASPYRVDIVSFTLETRHGLWVAQMQVKPKGVSKKRRTFGEPAFELFTEAQGRFVHLLPEPESGEAPSGVLH</sequence>
<gene>
    <name evidence="1" type="ORF">THSYN_13730</name>
</gene>
<reference evidence="1 2" key="1">
    <citation type="submission" date="2017-03" db="EMBL/GenBank/DDBJ databases">
        <title>Complete genome sequence of Candidatus 'Thiodictyon syntrophicum' sp. nov. strain Cad16T, a photolithoautotroph purple sulfur bacterium isolated from an alpine meromictic lake.</title>
        <authorList>
            <person name="Luedin S.M."/>
            <person name="Pothier J.F."/>
            <person name="Danza F."/>
            <person name="Storelli N."/>
            <person name="Wittwer M."/>
            <person name="Tonolla M."/>
        </authorList>
    </citation>
    <scope>NUCLEOTIDE SEQUENCE [LARGE SCALE GENOMIC DNA]</scope>
    <source>
        <strain evidence="1 2">Cad16T</strain>
    </source>
</reference>